<name>A0A9P4KJ43_9PLEO</name>
<organism evidence="2 3">
    <name type="scientific">Lojkania enalia</name>
    <dbReference type="NCBI Taxonomy" id="147567"/>
    <lineage>
        <taxon>Eukaryota</taxon>
        <taxon>Fungi</taxon>
        <taxon>Dikarya</taxon>
        <taxon>Ascomycota</taxon>
        <taxon>Pezizomycotina</taxon>
        <taxon>Dothideomycetes</taxon>
        <taxon>Pleosporomycetidae</taxon>
        <taxon>Pleosporales</taxon>
        <taxon>Pleosporales incertae sedis</taxon>
        <taxon>Lojkania</taxon>
    </lineage>
</organism>
<evidence type="ECO:0000313" key="2">
    <source>
        <dbReference type="EMBL" id="KAF2267985.1"/>
    </source>
</evidence>
<evidence type="ECO:0000313" key="3">
    <source>
        <dbReference type="Proteomes" id="UP000800093"/>
    </source>
</evidence>
<feature type="region of interest" description="Disordered" evidence="1">
    <location>
        <begin position="272"/>
        <end position="313"/>
    </location>
</feature>
<dbReference type="EMBL" id="ML986588">
    <property type="protein sequence ID" value="KAF2267985.1"/>
    <property type="molecule type" value="Genomic_DNA"/>
</dbReference>
<proteinExistence type="predicted"/>
<accession>A0A9P4KJ43</accession>
<keyword evidence="3" id="KW-1185">Reference proteome</keyword>
<reference evidence="3" key="1">
    <citation type="journal article" date="2020" name="Stud. Mycol.">
        <title>101 Dothideomycetes genomes: A test case for predicting lifestyles and emergence of pathogens.</title>
        <authorList>
            <person name="Haridas S."/>
            <person name="Albert R."/>
            <person name="Binder M."/>
            <person name="Bloem J."/>
            <person name="LaButti K."/>
            <person name="Salamov A."/>
            <person name="Andreopoulos B."/>
            <person name="Baker S."/>
            <person name="Barry K."/>
            <person name="Bills G."/>
            <person name="Bluhm B."/>
            <person name="Cannon C."/>
            <person name="Castanera R."/>
            <person name="Culley D."/>
            <person name="Daum C."/>
            <person name="Ezra D."/>
            <person name="Gonzalez J."/>
            <person name="Henrissat B."/>
            <person name="Kuo A."/>
            <person name="Liang C."/>
            <person name="Lipzen A."/>
            <person name="Lutzoni F."/>
            <person name="Magnuson J."/>
            <person name="Mondo S."/>
            <person name="Nolan M."/>
            <person name="Ohm R."/>
            <person name="Pangilinan J."/>
            <person name="Park H.-J."/>
            <person name="Ramirez L."/>
            <person name="Alfaro M."/>
            <person name="Sun H."/>
            <person name="Tritt A."/>
            <person name="Yoshinaga Y."/>
            <person name="Zwiers L.-H."/>
            <person name="Turgeon B."/>
            <person name="Goodwin S."/>
            <person name="Spatafora J."/>
            <person name="Crous P."/>
            <person name="Grigoriev I."/>
        </authorList>
    </citation>
    <scope>NUCLEOTIDE SEQUENCE [LARGE SCALE GENOMIC DNA]</scope>
    <source>
        <strain evidence="3">CBS 304.66</strain>
    </source>
</reference>
<protein>
    <submittedName>
        <fullName evidence="2">Uncharacterized protein</fullName>
    </submittedName>
</protein>
<evidence type="ECO:0000256" key="1">
    <source>
        <dbReference type="SAM" id="MobiDB-lite"/>
    </source>
</evidence>
<dbReference type="AlphaFoldDB" id="A0A9P4KJ43"/>
<comment type="caution">
    <text evidence="2">The sequence shown here is derived from an EMBL/GenBank/DDBJ whole genome shotgun (WGS) entry which is preliminary data.</text>
</comment>
<dbReference type="Proteomes" id="UP000800093">
    <property type="component" value="Unassembled WGS sequence"/>
</dbReference>
<gene>
    <name evidence="2" type="ORF">CC78DRAFT_576527</name>
</gene>
<sequence length="313" mass="32778">MRRPNCGSQQNLQTAISEQRALGCSWEWRPLAHGITGICNVITRSTNSATTGRRACWLSLVAGEPQSAKLDAALIVVVSHSGGAGCICLALRCLVAGEQTIPEQNNKAAGWLGVVAALPARCRWERATVRMEGQDQPVRQSLVAHAMLCHAKPCPRLSLEAIPAAAPRRHGANLPPLLCCEGEGEVLGGREGFRRRKATEAAARLGRRPIGVEGAVEPGSGVVGRGENGTDAARCSIMGASSWSARRAGAIGKDRGDSSSSSSELHCTALAASSFGQQQKQRKHSGGRGSRGLGEQPASSICDAATRGVIHTE</sequence>